<feature type="coiled-coil region" evidence="1">
    <location>
        <begin position="748"/>
        <end position="812"/>
    </location>
</feature>
<feature type="coiled-coil region" evidence="1">
    <location>
        <begin position="187"/>
        <end position="245"/>
    </location>
</feature>
<feature type="region of interest" description="Disordered" evidence="2">
    <location>
        <begin position="433"/>
        <end position="453"/>
    </location>
</feature>
<keyword evidence="6" id="KW-1185">Reference proteome</keyword>
<dbReference type="PANTHER" id="PTHR41259:SF1">
    <property type="entry name" value="DOUBLE-STRAND BREAK REPAIR RAD50 ATPASE, PUTATIVE-RELATED"/>
    <property type="match status" value="1"/>
</dbReference>
<dbReference type="InterPro" id="IPR027417">
    <property type="entry name" value="P-loop_NTPase"/>
</dbReference>
<protein>
    <submittedName>
        <fullName evidence="5">Uncharacterized protein YhaN</fullName>
    </submittedName>
</protein>
<evidence type="ECO:0000313" key="5">
    <source>
        <dbReference type="EMBL" id="SFH77169.1"/>
    </source>
</evidence>
<feature type="coiled-coil region" evidence="1">
    <location>
        <begin position="336"/>
        <end position="421"/>
    </location>
</feature>
<keyword evidence="3" id="KW-0812">Transmembrane</keyword>
<feature type="coiled-coil region" evidence="1">
    <location>
        <begin position="556"/>
        <end position="702"/>
    </location>
</feature>
<dbReference type="Gene3D" id="3.40.50.300">
    <property type="entry name" value="P-loop containing nucleotide triphosphate hydrolases"/>
    <property type="match status" value="2"/>
</dbReference>
<evidence type="ECO:0000313" key="6">
    <source>
        <dbReference type="Proteomes" id="UP000198668"/>
    </source>
</evidence>
<dbReference type="InterPro" id="IPR038734">
    <property type="entry name" value="YhaN_AAA"/>
</dbReference>
<evidence type="ECO:0000259" key="4">
    <source>
        <dbReference type="Pfam" id="PF13514"/>
    </source>
</evidence>
<gene>
    <name evidence="5" type="ORF">SAMN04489868_1223</name>
</gene>
<sequence>MGFGMKITAIEIYGYGKWIDTAFQPLSQFAVFYGKNEAGKTTLMSFIHSILFGFPTKQSSESRYEPKHSSRYGGRLKLSDTIYGDVIVERIRGKANGDVTVTLANGTVGGDEWLERILYGIDKETYQSLFSFDLKGIEDIQKMDPKKLNRYFLSIGTLGNEQLLKIADRLENKASQYYKPTGRIPVINKKIRQVEAMRKKLQQAKEKNNDYAKLEQHKDQLENEIQHTKEKKQQQEANLKNLQELKANWHYLEEKQWIEERLKQEKLTELPKDGLFQLQTINERIHETQNQINKLQEQLLQINEQLQSSAELRLFDEHQQEIEEIWQEIDIVEPKYDQLEQLKRTLDEQNSRFVQQKIKVGLPLDATLPNPLSNEAVSQLQTLAEEQEECSRRKATVQERIQYLDYQNQLIQEQLDKLEQKLWDNQTFKEKENELEKQKIDKKTEPKTREKRSLFQSKRNAGSLLMVSLLLLAGGWIVGQTIGIVMMGIGLILAVFSGKVWVKPFSDKKSVPEEEVKAAAEWDHTDSLFEKVVQQKEYRSQWRERLAEGDQVVAELDQLFQQKNLIEDEVKEKYQQQEEWRERYHIPDSLSMEQLRKNEAQYAEMRKTASEIKESEQWIEQLEAETSTWEKQAKLLEDVLYLDWHYMPGVVNKIKDMQQRIKTALTEQEGLVQQEREIHGKMQQWIKQQKELEQKKRQLFQTIAVNNEEAFKEKYRLFQELTDQNARLQLLESQFADNQEAFNAFADLNEVAEQMASMEKEIAQLAKTEEKKLNERINCTLSLQRLEEGGGYSEILQETANLESELQELVDQWSSYKIASFLIERTLSLAKKDRLPETIKDTAAFFALLTREQYQNVLLSENKLVVQRQDGVLFDTFELSTGTAEQLYVALRFAFIKNTLDLVQLPLIIDDGFVNFDANRKKEVLSLMKQMSAYTQVLYFTFDEAVEKVVQQDEIEMLY</sequence>
<feature type="transmembrane region" description="Helical" evidence="3">
    <location>
        <begin position="484"/>
        <end position="502"/>
    </location>
</feature>
<evidence type="ECO:0000256" key="3">
    <source>
        <dbReference type="SAM" id="Phobius"/>
    </source>
</evidence>
<dbReference type="SUPFAM" id="SSF52540">
    <property type="entry name" value="P-loop containing nucleoside triphosphate hydrolases"/>
    <property type="match status" value="1"/>
</dbReference>
<dbReference type="PANTHER" id="PTHR41259">
    <property type="entry name" value="DOUBLE-STRAND BREAK REPAIR RAD50 ATPASE, PUTATIVE-RELATED"/>
    <property type="match status" value="1"/>
</dbReference>
<feature type="coiled-coil region" evidence="1">
    <location>
        <begin position="278"/>
        <end position="312"/>
    </location>
</feature>
<dbReference type="AlphaFoldDB" id="A0A1I3CSD3"/>
<keyword evidence="3" id="KW-1133">Transmembrane helix</keyword>
<organism evidence="5 6">
    <name type="scientific">Pisciglobus halotolerans</name>
    <dbReference type="NCBI Taxonomy" id="745365"/>
    <lineage>
        <taxon>Bacteria</taxon>
        <taxon>Bacillati</taxon>
        <taxon>Bacillota</taxon>
        <taxon>Bacilli</taxon>
        <taxon>Lactobacillales</taxon>
        <taxon>Carnobacteriaceae</taxon>
    </lineage>
</organism>
<dbReference type="EMBL" id="FOQE01000022">
    <property type="protein sequence ID" value="SFH77169.1"/>
    <property type="molecule type" value="Genomic_DNA"/>
</dbReference>
<dbReference type="OrthoDB" id="9764467at2"/>
<keyword evidence="3" id="KW-0472">Membrane</keyword>
<reference evidence="5 6" key="1">
    <citation type="submission" date="2016-10" db="EMBL/GenBank/DDBJ databases">
        <authorList>
            <person name="de Groot N.N."/>
        </authorList>
    </citation>
    <scope>NUCLEOTIDE SEQUENCE [LARGE SCALE GENOMIC DNA]</scope>
    <source>
        <strain evidence="5 6">DSM 27630</strain>
    </source>
</reference>
<accession>A0A1I3CSD3</accession>
<name>A0A1I3CSD3_9LACT</name>
<evidence type="ECO:0000256" key="1">
    <source>
        <dbReference type="SAM" id="Coils"/>
    </source>
</evidence>
<evidence type="ECO:0000256" key="2">
    <source>
        <dbReference type="SAM" id="MobiDB-lite"/>
    </source>
</evidence>
<dbReference type="Proteomes" id="UP000198668">
    <property type="component" value="Unassembled WGS sequence"/>
</dbReference>
<proteinExistence type="predicted"/>
<keyword evidence="1" id="KW-0175">Coiled coil</keyword>
<feature type="domain" description="YhaN AAA" evidence="4">
    <location>
        <begin position="5"/>
        <end position="210"/>
    </location>
</feature>
<dbReference type="Pfam" id="PF13514">
    <property type="entry name" value="AAA_27"/>
    <property type="match status" value="1"/>
</dbReference>